<dbReference type="AlphaFoldDB" id="A0A813EF26"/>
<organism evidence="2 3">
    <name type="scientific">Polarella glacialis</name>
    <name type="common">Dinoflagellate</name>
    <dbReference type="NCBI Taxonomy" id="89957"/>
    <lineage>
        <taxon>Eukaryota</taxon>
        <taxon>Sar</taxon>
        <taxon>Alveolata</taxon>
        <taxon>Dinophyceae</taxon>
        <taxon>Suessiales</taxon>
        <taxon>Suessiaceae</taxon>
        <taxon>Polarella</taxon>
    </lineage>
</organism>
<keyword evidence="3" id="KW-1185">Reference proteome</keyword>
<name>A0A813EF26_POLGL</name>
<sequence length="349" mass="38086">MTWVLLRPGNVHGQLACALCTVVMLKKILKAPAFAVRIAILPKTIMRAAMKVNMKATVMKKVNKNVMKTVMKKVVKKACKIVSMAFHTAVKKHYFKILGSWIKILGGRKRYFCFVGGPLSRAGPRFRVCIVGTSCGGDFMACELHHSERRLRQYVEERGLGQTGGEQHKALQTGARGRGPFASPAAPRAQSRGQTPIRKEEVAKEQQAKARHLELQIARSTAGAEPLRSEGLAVRQELESFRQQAAAAAAAREHTRLALAADVQESLRASREVAARLAAVEEYLSTEASRSEEAGCRQAGLEDDLRRLRCDLPEVRAAAAREEAVQGALRVELEAGRTRAGALAASASE</sequence>
<reference evidence="2" key="1">
    <citation type="submission" date="2021-02" db="EMBL/GenBank/DDBJ databases">
        <authorList>
            <person name="Dougan E. K."/>
            <person name="Rhodes N."/>
            <person name="Thang M."/>
            <person name="Chan C."/>
        </authorList>
    </citation>
    <scope>NUCLEOTIDE SEQUENCE</scope>
</reference>
<accession>A0A813EF26</accession>
<feature type="non-terminal residue" evidence="2">
    <location>
        <position position="349"/>
    </location>
</feature>
<dbReference type="EMBL" id="CAJNNV010010645">
    <property type="protein sequence ID" value="CAE8598881.1"/>
    <property type="molecule type" value="Genomic_DNA"/>
</dbReference>
<evidence type="ECO:0000313" key="3">
    <source>
        <dbReference type="Proteomes" id="UP000654075"/>
    </source>
</evidence>
<gene>
    <name evidence="2" type="ORF">PGLA1383_LOCUS17280</name>
</gene>
<comment type="caution">
    <text evidence="2">The sequence shown here is derived from an EMBL/GenBank/DDBJ whole genome shotgun (WGS) entry which is preliminary data.</text>
</comment>
<protein>
    <submittedName>
        <fullName evidence="2">Uncharacterized protein</fullName>
    </submittedName>
</protein>
<feature type="region of interest" description="Disordered" evidence="1">
    <location>
        <begin position="175"/>
        <end position="198"/>
    </location>
</feature>
<evidence type="ECO:0000313" key="2">
    <source>
        <dbReference type="EMBL" id="CAE8598881.1"/>
    </source>
</evidence>
<dbReference type="Proteomes" id="UP000654075">
    <property type="component" value="Unassembled WGS sequence"/>
</dbReference>
<evidence type="ECO:0000256" key="1">
    <source>
        <dbReference type="SAM" id="MobiDB-lite"/>
    </source>
</evidence>
<proteinExistence type="predicted"/>